<evidence type="ECO:0000259" key="1">
    <source>
        <dbReference type="Pfam" id="PF13460"/>
    </source>
</evidence>
<keyword evidence="3" id="KW-1185">Reference proteome</keyword>
<name>A0A0G3X711_9SPHN</name>
<dbReference type="InterPro" id="IPR016040">
    <property type="entry name" value="NAD(P)-bd_dom"/>
</dbReference>
<dbReference type="PANTHER" id="PTHR14097">
    <property type="entry name" value="OXIDOREDUCTASE HTATIP2"/>
    <property type="match status" value="1"/>
</dbReference>
<sequence length="231" mass="25057">MSDPLRIAIVGASGLVGQTVIALSVGREDMRLTALARREVPLPPEARMEVFVADPPRWGEVLEAIRPTALVCALGTTWRKAGEDEAAFRAVDRDLVLETAHAAKAHGVERMVAISSAGASLAAKAFYLRVKGEMERDLAKVGFKRLDVLRPGLLRGARGGDRRPAERLGIAVSPVTDLLLHGGWRQFRSIPARTVAEAALSLAMRRAGGRFHHDNDAIRRAARELPQPVED</sequence>
<dbReference type="EMBL" id="CP011805">
    <property type="protein sequence ID" value="AKM07340.1"/>
    <property type="molecule type" value="Genomic_DNA"/>
</dbReference>
<proteinExistence type="predicted"/>
<organism evidence="2 3">
    <name type="scientific">Pelagerythrobacter marensis</name>
    <dbReference type="NCBI Taxonomy" id="543877"/>
    <lineage>
        <taxon>Bacteria</taxon>
        <taxon>Pseudomonadati</taxon>
        <taxon>Pseudomonadota</taxon>
        <taxon>Alphaproteobacteria</taxon>
        <taxon>Sphingomonadales</taxon>
        <taxon>Erythrobacteraceae</taxon>
        <taxon>Pelagerythrobacter</taxon>
    </lineage>
</organism>
<reference evidence="2 3" key="1">
    <citation type="submission" date="2015-06" db="EMBL/GenBank/DDBJ databases">
        <authorList>
            <person name="Kim K.M."/>
        </authorList>
    </citation>
    <scope>NUCLEOTIDE SEQUENCE [LARGE SCALE GENOMIC DNA]</scope>
    <source>
        <strain evidence="2 3">KCTC 22370</strain>
    </source>
</reference>
<dbReference type="Proteomes" id="UP000037643">
    <property type="component" value="Chromosome"/>
</dbReference>
<evidence type="ECO:0000313" key="3">
    <source>
        <dbReference type="Proteomes" id="UP000037643"/>
    </source>
</evidence>
<dbReference type="Gene3D" id="3.40.50.720">
    <property type="entry name" value="NAD(P)-binding Rossmann-like Domain"/>
    <property type="match status" value="1"/>
</dbReference>
<evidence type="ECO:0000313" key="2">
    <source>
        <dbReference type="EMBL" id="AKM07340.1"/>
    </source>
</evidence>
<dbReference type="SUPFAM" id="SSF51735">
    <property type="entry name" value="NAD(P)-binding Rossmann-fold domains"/>
    <property type="match status" value="1"/>
</dbReference>
<dbReference type="AlphaFoldDB" id="A0A0G3X711"/>
<dbReference type="Pfam" id="PF13460">
    <property type="entry name" value="NAD_binding_10"/>
    <property type="match status" value="1"/>
</dbReference>
<accession>A0A0G3X711</accession>
<dbReference type="PANTHER" id="PTHR14097:SF7">
    <property type="entry name" value="OXIDOREDUCTASE HTATIP2"/>
    <property type="match status" value="1"/>
</dbReference>
<gene>
    <name evidence="2" type="ORF">AM2010_1266</name>
</gene>
<dbReference type="InterPro" id="IPR036291">
    <property type="entry name" value="NAD(P)-bd_dom_sf"/>
</dbReference>
<dbReference type="STRING" id="543877.AM2010_1266"/>
<protein>
    <submittedName>
        <fullName evidence="2">Nucleoside-diphosphate-sugar epimerase</fullName>
    </submittedName>
</protein>
<feature type="domain" description="NAD(P)-binding" evidence="1">
    <location>
        <begin position="11"/>
        <end position="143"/>
    </location>
</feature>
<dbReference type="RefSeq" id="WP_047806359.1">
    <property type="nucleotide sequence ID" value="NZ_CP011805.1"/>
</dbReference>
<dbReference type="KEGG" id="amx:AM2010_1266"/>
<dbReference type="OrthoDB" id="9798632at2"/>
<dbReference type="PATRIC" id="fig|543877.4.peg.1285"/>